<feature type="transmembrane region" description="Helical" evidence="7">
    <location>
        <begin position="477"/>
        <end position="495"/>
    </location>
</feature>
<evidence type="ECO:0000313" key="9">
    <source>
        <dbReference type="Proteomes" id="UP000635245"/>
    </source>
</evidence>
<gene>
    <name evidence="8" type="ORF">JHE00_05690</name>
</gene>
<dbReference type="AlphaFoldDB" id="A0A934QNM0"/>
<protein>
    <submittedName>
        <fullName evidence="8">OPT/YSL family transporter</fullName>
    </submittedName>
</protein>
<evidence type="ECO:0000256" key="5">
    <source>
        <dbReference type="ARBA" id="ARBA00023136"/>
    </source>
</evidence>
<evidence type="ECO:0000256" key="3">
    <source>
        <dbReference type="ARBA" id="ARBA00022692"/>
    </source>
</evidence>
<dbReference type="InterPro" id="IPR004813">
    <property type="entry name" value="OPT"/>
</dbReference>
<evidence type="ECO:0000256" key="1">
    <source>
        <dbReference type="ARBA" id="ARBA00004141"/>
    </source>
</evidence>
<evidence type="ECO:0000256" key="7">
    <source>
        <dbReference type="SAM" id="Phobius"/>
    </source>
</evidence>
<feature type="compositionally biased region" description="Low complexity" evidence="6">
    <location>
        <begin position="263"/>
        <end position="300"/>
    </location>
</feature>
<feature type="transmembrane region" description="Helical" evidence="7">
    <location>
        <begin position="168"/>
        <end position="201"/>
    </location>
</feature>
<keyword evidence="5 7" id="KW-0472">Membrane</keyword>
<evidence type="ECO:0000256" key="2">
    <source>
        <dbReference type="ARBA" id="ARBA00022448"/>
    </source>
</evidence>
<proteinExistence type="predicted"/>
<dbReference type="EMBL" id="JAENJH010000001">
    <property type="protein sequence ID" value="MBK1783815.1"/>
    <property type="molecule type" value="Genomic_DNA"/>
</dbReference>
<feature type="transmembrane region" description="Helical" evidence="7">
    <location>
        <begin position="227"/>
        <end position="249"/>
    </location>
</feature>
<evidence type="ECO:0000313" key="8">
    <source>
        <dbReference type="EMBL" id="MBK1783815.1"/>
    </source>
</evidence>
<comment type="caution">
    <text evidence="8">The sequence shown here is derived from an EMBL/GenBank/DDBJ whole genome shotgun (WGS) entry which is preliminary data.</text>
</comment>
<feature type="transmembrane region" description="Helical" evidence="7">
    <location>
        <begin position="90"/>
        <end position="109"/>
    </location>
</feature>
<name>A0A934QNM0_9PSEU</name>
<sequence length="563" mass="57896">MSAVNRSRQVSDPTHRHPRVIEPVVLATTLGLSVLGAVVGMHMITTLGVTANTSIVGALLAMLIGRVSVGGLKSMRSPHRQNLAQTSISAATFSAANSLLTPMAVLFAFGRADLVWPMLIGAVVALFVDGYVLYRLFGSPALPAEAAWPPGVAAAETIKAGDRGGKQAMILGAAGAVGLAGSLAGLSMSAAGVALIGNAWALSMFGLGLLTAQYAPDLLNIDLEGLYLPHGLMIGAGIVALVQASAILLRRRSRTADAERADSTLAEPETTASSETSETSEISEAPAADEPTAPAEARSGSRGLAEGLGLFLGGALLLALISGIAADMSVLGIIGWIVFAGVAALVHEIIVGLAAMHAGWFPAFAVTLIFLLFGLLLGIPGLPLAVLTGYCAATGPAFADMGYDLKAGWILRRDEPGGRRFELSGRRQQYFASMIGFVVAAVVVALLWERYFTAGEVPPVAEVYATTILQGLSDPDVLLSLAIWAVPGAIIQLIGGSSRQLGVLLATGLLVATADAGWLVVGALAIRFIYRKLRGPRADKELALVGAGMIAGDAIAATSKVVQ</sequence>
<feature type="transmembrane region" description="Helical" evidence="7">
    <location>
        <begin position="308"/>
        <end position="326"/>
    </location>
</feature>
<feature type="region of interest" description="Disordered" evidence="6">
    <location>
        <begin position="258"/>
        <end position="300"/>
    </location>
</feature>
<feature type="transmembrane region" description="Helical" evidence="7">
    <location>
        <begin position="50"/>
        <end position="69"/>
    </location>
</feature>
<feature type="transmembrane region" description="Helical" evidence="7">
    <location>
        <begin position="360"/>
        <end position="379"/>
    </location>
</feature>
<keyword evidence="4 7" id="KW-1133">Transmembrane helix</keyword>
<feature type="transmembrane region" description="Helical" evidence="7">
    <location>
        <begin position="332"/>
        <end position="353"/>
    </location>
</feature>
<keyword evidence="3 7" id="KW-0812">Transmembrane</keyword>
<dbReference type="Proteomes" id="UP000635245">
    <property type="component" value="Unassembled WGS sequence"/>
</dbReference>
<accession>A0A934QNM0</accession>
<feature type="transmembrane region" description="Helical" evidence="7">
    <location>
        <begin position="115"/>
        <end position="134"/>
    </location>
</feature>
<feature type="transmembrane region" description="Helical" evidence="7">
    <location>
        <begin position="20"/>
        <end position="44"/>
    </location>
</feature>
<feature type="transmembrane region" description="Helical" evidence="7">
    <location>
        <begin position="430"/>
        <end position="448"/>
    </location>
</feature>
<comment type="subcellular location">
    <subcellularLocation>
        <location evidence="1">Membrane</location>
        <topology evidence="1">Multi-pass membrane protein</topology>
    </subcellularLocation>
</comment>
<keyword evidence="2" id="KW-0813">Transport</keyword>
<reference evidence="8" key="1">
    <citation type="submission" date="2020-12" db="EMBL/GenBank/DDBJ databases">
        <title>Prauserella sp. ASG 168, a novel actinomycete isolated from cave rock.</title>
        <authorList>
            <person name="Suriyachadkun C."/>
        </authorList>
    </citation>
    <scope>NUCLEOTIDE SEQUENCE</scope>
    <source>
        <strain evidence="8">ASG 168</strain>
    </source>
</reference>
<dbReference type="GO" id="GO:0035673">
    <property type="term" value="F:oligopeptide transmembrane transporter activity"/>
    <property type="evidence" value="ECO:0007669"/>
    <property type="project" value="InterPro"/>
</dbReference>
<dbReference type="Pfam" id="PF03169">
    <property type="entry name" value="OPT"/>
    <property type="match status" value="2"/>
</dbReference>
<evidence type="ECO:0000256" key="4">
    <source>
        <dbReference type="ARBA" id="ARBA00022989"/>
    </source>
</evidence>
<feature type="transmembrane region" description="Helical" evidence="7">
    <location>
        <begin position="501"/>
        <end position="530"/>
    </location>
</feature>
<keyword evidence="9" id="KW-1185">Reference proteome</keyword>
<evidence type="ECO:0000256" key="6">
    <source>
        <dbReference type="SAM" id="MobiDB-lite"/>
    </source>
</evidence>
<organism evidence="8 9">
    <name type="scientific">Prauserella cavernicola</name>
    <dbReference type="NCBI Taxonomy" id="2800127"/>
    <lineage>
        <taxon>Bacteria</taxon>
        <taxon>Bacillati</taxon>
        <taxon>Actinomycetota</taxon>
        <taxon>Actinomycetes</taxon>
        <taxon>Pseudonocardiales</taxon>
        <taxon>Pseudonocardiaceae</taxon>
        <taxon>Prauserella</taxon>
    </lineage>
</organism>
<dbReference type="RefSeq" id="WP_200315400.1">
    <property type="nucleotide sequence ID" value="NZ_JAENJH010000001.1"/>
</dbReference>
<dbReference type="GO" id="GO:0016020">
    <property type="term" value="C:membrane"/>
    <property type="evidence" value="ECO:0007669"/>
    <property type="project" value="UniProtKB-SubCell"/>
</dbReference>